<dbReference type="PANTHER" id="PTHR42913:SF3">
    <property type="entry name" value="64 KDA MITOCHONDRIAL NADH DEHYDROGENASE (EUROFUNG)"/>
    <property type="match status" value="1"/>
</dbReference>
<proteinExistence type="inferred from homology"/>
<evidence type="ECO:0000313" key="7">
    <source>
        <dbReference type="EMBL" id="OHA48019.1"/>
    </source>
</evidence>
<comment type="cofactor">
    <cofactor evidence="1">
        <name>FAD</name>
        <dbReference type="ChEBI" id="CHEBI:57692"/>
    </cofactor>
</comment>
<dbReference type="GO" id="GO:0003955">
    <property type="term" value="F:NAD(P)H dehydrogenase (quinone) activity"/>
    <property type="evidence" value="ECO:0007669"/>
    <property type="project" value="TreeGrafter"/>
</dbReference>
<evidence type="ECO:0000256" key="2">
    <source>
        <dbReference type="ARBA" id="ARBA00005272"/>
    </source>
</evidence>
<evidence type="ECO:0000313" key="8">
    <source>
        <dbReference type="Proteomes" id="UP000177629"/>
    </source>
</evidence>
<reference evidence="7 8" key="1">
    <citation type="journal article" date="2016" name="Nat. Commun.">
        <title>Thousands of microbial genomes shed light on interconnected biogeochemical processes in an aquifer system.</title>
        <authorList>
            <person name="Anantharaman K."/>
            <person name="Brown C.T."/>
            <person name="Hug L.A."/>
            <person name="Sharon I."/>
            <person name="Castelle C.J."/>
            <person name="Probst A.J."/>
            <person name="Thomas B.C."/>
            <person name="Singh A."/>
            <person name="Wilkins M.J."/>
            <person name="Karaoz U."/>
            <person name="Brodie E.L."/>
            <person name="Williams K.H."/>
            <person name="Hubbard S.S."/>
            <person name="Banfield J.F."/>
        </authorList>
    </citation>
    <scope>NUCLEOTIDE SEQUENCE [LARGE SCALE GENOMIC DNA]</scope>
</reference>
<keyword evidence="5" id="KW-0560">Oxidoreductase</keyword>
<dbReference type="Pfam" id="PF07992">
    <property type="entry name" value="Pyr_redox_2"/>
    <property type="match status" value="1"/>
</dbReference>
<name>A0A1G2PJT4_9BACT</name>
<sequence length="428" mass="47483">MTDDMNNINNKKNIVILGGGFGGVACAIKLNKLMKQRPALLRDFNIVIVDKKNYHLYTPALYEVASSAADDGAPLNLKKVIVTPLEEITRGTSIKFIQGTAIKVDVAKKEVRFDDDTVMEYEHLVLALGSEPAYFNIPGLKEYSIPLKSFENAIHIRSVIRKKYEEKPIGAEINIIVGGAGPAGTELSAELIGYIKRLNQKSRKNIAPRVMLVEGAPDILPGFSTKVVLKARARLEKIGVKIKSSSIISETDEHSVYIKEEIAPYDALIWTGGVEACSLTRVISLKEEKRGRMETNSCLQCAPADEHLDIAENVYAIGDNACFYNPANKMPAPGTARVAIEQAKVAAENIFRKITSRLKIEYKLKNYPFAIPLGGKYALTQVGPMLFVGFSGWILKQLIELYYLFSITDNRLAFRRWLRGLGIFAKND</sequence>
<dbReference type="AlphaFoldDB" id="A0A1G2PJT4"/>
<organism evidence="7 8">
    <name type="scientific">Candidatus Terrybacteria bacterium RIFCSPHIGHO2_01_FULL_48_17</name>
    <dbReference type="NCBI Taxonomy" id="1802362"/>
    <lineage>
        <taxon>Bacteria</taxon>
        <taxon>Candidatus Terryibacteriota</taxon>
    </lineage>
</organism>
<comment type="caution">
    <text evidence="7">The sequence shown here is derived from an EMBL/GenBank/DDBJ whole genome shotgun (WGS) entry which is preliminary data.</text>
</comment>
<dbReference type="InterPro" id="IPR023753">
    <property type="entry name" value="FAD/NAD-binding_dom"/>
</dbReference>
<accession>A0A1G2PJT4</accession>
<dbReference type="SUPFAM" id="SSF51905">
    <property type="entry name" value="FAD/NAD(P)-binding domain"/>
    <property type="match status" value="2"/>
</dbReference>
<dbReference type="Gene3D" id="3.50.50.100">
    <property type="match status" value="1"/>
</dbReference>
<dbReference type="GO" id="GO:0019646">
    <property type="term" value="P:aerobic electron transport chain"/>
    <property type="evidence" value="ECO:0007669"/>
    <property type="project" value="TreeGrafter"/>
</dbReference>
<gene>
    <name evidence="7" type="ORF">A2806_00485</name>
</gene>
<comment type="similarity">
    <text evidence="2">Belongs to the NADH dehydrogenase family.</text>
</comment>
<evidence type="ECO:0000256" key="3">
    <source>
        <dbReference type="ARBA" id="ARBA00022630"/>
    </source>
</evidence>
<keyword evidence="3" id="KW-0285">Flavoprotein</keyword>
<evidence type="ECO:0000259" key="6">
    <source>
        <dbReference type="Pfam" id="PF07992"/>
    </source>
</evidence>
<evidence type="ECO:0000256" key="5">
    <source>
        <dbReference type="ARBA" id="ARBA00023002"/>
    </source>
</evidence>
<dbReference type="InterPro" id="IPR036188">
    <property type="entry name" value="FAD/NAD-bd_sf"/>
</dbReference>
<feature type="domain" description="FAD/NAD(P)-binding" evidence="6">
    <location>
        <begin position="13"/>
        <end position="343"/>
    </location>
</feature>
<keyword evidence="4" id="KW-0274">FAD</keyword>
<protein>
    <recommendedName>
        <fullName evidence="6">FAD/NAD(P)-binding domain-containing protein</fullName>
    </recommendedName>
</protein>
<evidence type="ECO:0000256" key="4">
    <source>
        <dbReference type="ARBA" id="ARBA00022827"/>
    </source>
</evidence>
<dbReference type="STRING" id="1802362.A2806_00485"/>
<dbReference type="PRINTS" id="PR00411">
    <property type="entry name" value="PNDRDTASEI"/>
</dbReference>
<dbReference type="InterPro" id="IPR051169">
    <property type="entry name" value="NADH-Q_oxidoreductase"/>
</dbReference>
<dbReference type="Proteomes" id="UP000177629">
    <property type="component" value="Unassembled WGS sequence"/>
</dbReference>
<dbReference type="PANTHER" id="PTHR42913">
    <property type="entry name" value="APOPTOSIS-INDUCING FACTOR 1"/>
    <property type="match status" value="1"/>
</dbReference>
<dbReference type="EMBL" id="MHSS01000010">
    <property type="protein sequence ID" value="OHA48019.1"/>
    <property type="molecule type" value="Genomic_DNA"/>
</dbReference>
<dbReference type="PRINTS" id="PR00368">
    <property type="entry name" value="FADPNR"/>
</dbReference>
<evidence type="ECO:0000256" key="1">
    <source>
        <dbReference type="ARBA" id="ARBA00001974"/>
    </source>
</evidence>